<evidence type="ECO:0000256" key="2">
    <source>
        <dbReference type="ARBA" id="ARBA00023136"/>
    </source>
</evidence>
<dbReference type="GO" id="GO:0016020">
    <property type="term" value="C:membrane"/>
    <property type="evidence" value="ECO:0007669"/>
    <property type="project" value="UniProtKB-SubCell"/>
</dbReference>
<evidence type="ECO:0000313" key="7">
    <source>
        <dbReference type="WBParaSite" id="TCLT_0000241001-mRNA-1"/>
    </source>
</evidence>
<dbReference type="Gene3D" id="2.70.170.10">
    <property type="entry name" value="Neurotransmitter-gated ion-channel ligand-binding domain"/>
    <property type="match status" value="1"/>
</dbReference>
<dbReference type="InterPro" id="IPR006201">
    <property type="entry name" value="Neur_channel"/>
</dbReference>
<dbReference type="InterPro" id="IPR036734">
    <property type="entry name" value="Neur_chan_lig-bd_sf"/>
</dbReference>
<reference evidence="7" key="1">
    <citation type="submission" date="2017-02" db="UniProtKB">
        <authorList>
            <consortium name="WormBaseParasite"/>
        </authorList>
    </citation>
    <scope>IDENTIFICATION</scope>
</reference>
<protein>
    <submittedName>
        <fullName evidence="7">Neur_chan_LBD domain-containing protein</fullName>
    </submittedName>
</protein>
<keyword evidence="3" id="KW-0732">Signal</keyword>
<dbReference type="AlphaFoldDB" id="A0A0N5CQB0"/>
<dbReference type="PROSITE" id="PS00236">
    <property type="entry name" value="NEUROTR_ION_CHANNEL"/>
    <property type="match status" value="1"/>
</dbReference>
<feature type="signal peptide" evidence="3">
    <location>
        <begin position="1"/>
        <end position="28"/>
    </location>
</feature>
<feature type="domain" description="Neurotransmitter-gated ion-channel ligand-binding" evidence="4">
    <location>
        <begin position="33"/>
        <end position="86"/>
    </location>
</feature>
<dbReference type="Pfam" id="PF02931">
    <property type="entry name" value="Neur_chan_LBD"/>
    <property type="match status" value="2"/>
</dbReference>
<dbReference type="PRINTS" id="PR00252">
    <property type="entry name" value="NRIONCHANNEL"/>
</dbReference>
<feature type="domain" description="Neurotransmitter-gated ion-channel ligand-binding" evidence="4">
    <location>
        <begin position="103"/>
        <end position="222"/>
    </location>
</feature>
<dbReference type="PANTHER" id="PTHR18945">
    <property type="entry name" value="NEUROTRANSMITTER GATED ION CHANNEL"/>
    <property type="match status" value="1"/>
</dbReference>
<keyword evidence="3" id="KW-0406">Ion transport</keyword>
<evidence type="ECO:0000313" key="6">
    <source>
        <dbReference type="Proteomes" id="UP000276776"/>
    </source>
</evidence>
<dbReference type="GO" id="GO:0004888">
    <property type="term" value="F:transmembrane signaling receptor activity"/>
    <property type="evidence" value="ECO:0007669"/>
    <property type="project" value="InterPro"/>
</dbReference>
<comment type="subcellular location">
    <subcellularLocation>
        <location evidence="1">Membrane</location>
        <topology evidence="1">Multi-pass membrane protein</topology>
    </subcellularLocation>
</comment>
<dbReference type="SUPFAM" id="SSF63712">
    <property type="entry name" value="Nicotinic receptor ligand binding domain-like"/>
    <property type="match status" value="2"/>
</dbReference>
<name>A0A0N5CQB0_THECL</name>
<gene>
    <name evidence="5" type="ORF">TCLT_LOCUS2411</name>
</gene>
<keyword evidence="2" id="KW-0472">Membrane</keyword>
<comment type="similarity">
    <text evidence="3">Belongs to the ligand-gated ion channel (TC 1.A.9) family.</text>
</comment>
<dbReference type="EMBL" id="UYYF01000488">
    <property type="protein sequence ID" value="VDM98350.1"/>
    <property type="molecule type" value="Genomic_DNA"/>
</dbReference>
<evidence type="ECO:0000259" key="4">
    <source>
        <dbReference type="Pfam" id="PF02931"/>
    </source>
</evidence>
<accession>A0A0N5CQB0</accession>
<evidence type="ECO:0000256" key="1">
    <source>
        <dbReference type="ARBA" id="ARBA00004141"/>
    </source>
</evidence>
<organism evidence="7">
    <name type="scientific">Thelazia callipaeda</name>
    <name type="common">Oriental eyeworm</name>
    <name type="synonym">Parasitic nematode</name>
    <dbReference type="NCBI Taxonomy" id="103827"/>
    <lineage>
        <taxon>Eukaryota</taxon>
        <taxon>Metazoa</taxon>
        <taxon>Ecdysozoa</taxon>
        <taxon>Nematoda</taxon>
        <taxon>Chromadorea</taxon>
        <taxon>Rhabditida</taxon>
        <taxon>Spirurina</taxon>
        <taxon>Spiruromorpha</taxon>
        <taxon>Thelazioidea</taxon>
        <taxon>Thelaziidae</taxon>
        <taxon>Thelazia</taxon>
    </lineage>
</organism>
<sequence>MNAWMITLEVLRCIIFVAWLSDFGGCCSQDAGRLFEDLLADYNKLVRPVKNDTDTLIVRFKLKLSQLLDVHEKNQIMTTNVWLQHKLKNNFHLSVEMSGNCNNTQIMQVNIFSSWIDFKLKWDPAEYGGVNVLYVPSDMIWLPDIISYLMLTLSKQSLPLMRKNNDSSADGNYQVSIMTKAKLLSNGTVEWSPPAIYKSMCQIDVEWFPFDVQTCEMKFGMNQFLVFSKYSLL</sequence>
<keyword evidence="3" id="KW-0813">Transport</keyword>
<feature type="chain" id="PRO_5043073294" evidence="3">
    <location>
        <begin position="29"/>
        <end position="233"/>
    </location>
</feature>
<dbReference type="OrthoDB" id="5975154at2759"/>
<dbReference type="STRING" id="103827.A0A0N5CQB0"/>
<dbReference type="InterPro" id="IPR006202">
    <property type="entry name" value="Neur_chan_lig-bd"/>
</dbReference>
<proteinExistence type="inferred from homology"/>
<dbReference type="Proteomes" id="UP000276776">
    <property type="component" value="Unassembled WGS sequence"/>
</dbReference>
<dbReference type="InterPro" id="IPR018000">
    <property type="entry name" value="Neurotransmitter_ion_chnl_CS"/>
</dbReference>
<evidence type="ECO:0000313" key="5">
    <source>
        <dbReference type="EMBL" id="VDM98350.1"/>
    </source>
</evidence>
<dbReference type="OMA" id="CECEMEC"/>
<keyword evidence="6" id="KW-1185">Reference proteome</keyword>
<evidence type="ECO:0000256" key="3">
    <source>
        <dbReference type="RuleBase" id="RU000687"/>
    </source>
</evidence>
<dbReference type="WBParaSite" id="TCLT_0000241001-mRNA-1">
    <property type="protein sequence ID" value="TCLT_0000241001-mRNA-1"/>
    <property type="gene ID" value="TCLT_0000241001"/>
</dbReference>
<reference evidence="5 6" key="2">
    <citation type="submission" date="2018-11" db="EMBL/GenBank/DDBJ databases">
        <authorList>
            <consortium name="Pathogen Informatics"/>
        </authorList>
    </citation>
    <scope>NUCLEOTIDE SEQUENCE [LARGE SCALE GENOMIC DNA]</scope>
</reference>
<keyword evidence="3" id="KW-0407">Ion channel</keyword>
<dbReference type="GO" id="GO:0005230">
    <property type="term" value="F:extracellular ligand-gated monoatomic ion channel activity"/>
    <property type="evidence" value="ECO:0007669"/>
    <property type="project" value="InterPro"/>
</dbReference>